<keyword evidence="3" id="KW-1185">Reference proteome</keyword>
<dbReference type="HOGENOM" id="CLU_1897101_0_0_1"/>
<protein>
    <submittedName>
        <fullName evidence="2">Uncharacterized protein</fullName>
    </submittedName>
</protein>
<evidence type="ECO:0000313" key="3">
    <source>
        <dbReference type="Proteomes" id="UP000019462"/>
    </source>
</evidence>
<dbReference type="AlphaFoldDB" id="W3VSF3"/>
<comment type="caution">
    <text evidence="2">The sequence shown here is derived from an EMBL/GenBank/DDBJ whole genome shotgun (WGS) entry which is preliminary data.</text>
</comment>
<proteinExistence type="predicted"/>
<accession>W3VSF3</accession>
<feature type="region of interest" description="Disordered" evidence="1">
    <location>
        <begin position="89"/>
        <end position="124"/>
    </location>
</feature>
<gene>
    <name evidence="2" type="ORF">PaG_02024</name>
</gene>
<name>W3VSF3_MOEAP</name>
<feature type="compositionally biased region" description="Basic and acidic residues" evidence="1">
    <location>
        <begin position="104"/>
        <end position="118"/>
    </location>
</feature>
<dbReference type="EMBL" id="AWNI01000008">
    <property type="protein sequence ID" value="ETS63716.1"/>
    <property type="molecule type" value="Genomic_DNA"/>
</dbReference>
<reference evidence="2 3" key="1">
    <citation type="journal article" date="2014" name="Genome Announc.">
        <title>Genome sequence of the basidiomycetous fungus Pseudozyma aphidis DSM70725, an efficient producer of biosurfactant mannosylerythritol lipids.</title>
        <authorList>
            <person name="Lorenz S."/>
            <person name="Guenther M."/>
            <person name="Grumaz C."/>
            <person name="Rupp S."/>
            <person name="Zibek S."/>
            <person name="Sohn K."/>
        </authorList>
    </citation>
    <scope>NUCLEOTIDE SEQUENCE [LARGE SCALE GENOMIC DNA]</scope>
    <source>
        <strain evidence="3">ATCC 32657 / CBS 517.83 / DSM 70725 / JCM 10318 / NBRC 10182 / NRRL Y-7954 / St-0401</strain>
    </source>
</reference>
<evidence type="ECO:0000256" key="1">
    <source>
        <dbReference type="SAM" id="MobiDB-lite"/>
    </source>
</evidence>
<evidence type="ECO:0000313" key="2">
    <source>
        <dbReference type="EMBL" id="ETS63716.1"/>
    </source>
</evidence>
<sequence length="134" mass="14469">MNSLSDHPSVIQRCGCGGASGHPYLQQALPIDASCALVTSGEPTRPLPALDRLDPTCSGMKRLVWLAPASRVLLPSSLRVDAFELSTRRASSKLKTQPGQPAADFDKNPGEIRRHGTDYSRTGPTRDTLIWMAT</sequence>
<dbReference type="Proteomes" id="UP000019462">
    <property type="component" value="Unassembled WGS sequence"/>
</dbReference>
<organism evidence="2 3">
    <name type="scientific">Moesziomyces aphidis</name>
    <name type="common">Pseudozyma aphidis</name>
    <dbReference type="NCBI Taxonomy" id="84754"/>
    <lineage>
        <taxon>Eukaryota</taxon>
        <taxon>Fungi</taxon>
        <taxon>Dikarya</taxon>
        <taxon>Basidiomycota</taxon>
        <taxon>Ustilaginomycotina</taxon>
        <taxon>Ustilaginomycetes</taxon>
        <taxon>Ustilaginales</taxon>
        <taxon>Ustilaginaceae</taxon>
        <taxon>Moesziomyces</taxon>
    </lineage>
</organism>